<accession>A0ACB9E3U7</accession>
<evidence type="ECO:0000313" key="2">
    <source>
        <dbReference type="Proteomes" id="UP001055811"/>
    </source>
</evidence>
<reference evidence="1 2" key="2">
    <citation type="journal article" date="2022" name="Mol. Ecol. Resour.">
        <title>The genomes of chicory, endive, great burdock and yacon provide insights into Asteraceae paleo-polyploidization history and plant inulin production.</title>
        <authorList>
            <person name="Fan W."/>
            <person name="Wang S."/>
            <person name="Wang H."/>
            <person name="Wang A."/>
            <person name="Jiang F."/>
            <person name="Liu H."/>
            <person name="Zhao H."/>
            <person name="Xu D."/>
            <person name="Zhang Y."/>
        </authorList>
    </citation>
    <scope>NUCLEOTIDE SEQUENCE [LARGE SCALE GENOMIC DNA]</scope>
    <source>
        <strain evidence="2">cv. Punajuju</strain>
        <tissue evidence="1">Leaves</tissue>
    </source>
</reference>
<evidence type="ECO:0000313" key="1">
    <source>
        <dbReference type="EMBL" id="KAI3753451.1"/>
    </source>
</evidence>
<comment type="caution">
    <text evidence="1">The sequence shown here is derived from an EMBL/GenBank/DDBJ whole genome shotgun (WGS) entry which is preliminary data.</text>
</comment>
<sequence>MSRDVSMLTEGDIHCNHEEMCLIKLEQTLYPMHIKKIQRSTLGDVQDEVITYTLQSMIFVMEEKNKASIVLGKGQVLATTLLGGSEKPIEIDVVVEDEAERKSALTKPSVTAHMGRG</sequence>
<proteinExistence type="predicted"/>
<dbReference type="Proteomes" id="UP001055811">
    <property type="component" value="Linkage Group LG04"/>
</dbReference>
<reference evidence="2" key="1">
    <citation type="journal article" date="2022" name="Mol. Ecol. Resour.">
        <title>The genomes of chicory, endive, great burdock and yacon provide insights into Asteraceae palaeo-polyploidization history and plant inulin production.</title>
        <authorList>
            <person name="Fan W."/>
            <person name="Wang S."/>
            <person name="Wang H."/>
            <person name="Wang A."/>
            <person name="Jiang F."/>
            <person name="Liu H."/>
            <person name="Zhao H."/>
            <person name="Xu D."/>
            <person name="Zhang Y."/>
        </authorList>
    </citation>
    <scope>NUCLEOTIDE SEQUENCE [LARGE SCALE GENOMIC DNA]</scope>
    <source>
        <strain evidence="2">cv. Punajuju</strain>
    </source>
</reference>
<protein>
    <submittedName>
        <fullName evidence="1">Uncharacterized protein</fullName>
    </submittedName>
</protein>
<keyword evidence="2" id="KW-1185">Reference proteome</keyword>
<dbReference type="EMBL" id="CM042012">
    <property type="protein sequence ID" value="KAI3753451.1"/>
    <property type="molecule type" value="Genomic_DNA"/>
</dbReference>
<organism evidence="1 2">
    <name type="scientific">Cichorium intybus</name>
    <name type="common">Chicory</name>
    <dbReference type="NCBI Taxonomy" id="13427"/>
    <lineage>
        <taxon>Eukaryota</taxon>
        <taxon>Viridiplantae</taxon>
        <taxon>Streptophyta</taxon>
        <taxon>Embryophyta</taxon>
        <taxon>Tracheophyta</taxon>
        <taxon>Spermatophyta</taxon>
        <taxon>Magnoliopsida</taxon>
        <taxon>eudicotyledons</taxon>
        <taxon>Gunneridae</taxon>
        <taxon>Pentapetalae</taxon>
        <taxon>asterids</taxon>
        <taxon>campanulids</taxon>
        <taxon>Asterales</taxon>
        <taxon>Asteraceae</taxon>
        <taxon>Cichorioideae</taxon>
        <taxon>Cichorieae</taxon>
        <taxon>Cichoriinae</taxon>
        <taxon>Cichorium</taxon>
    </lineage>
</organism>
<name>A0ACB9E3U7_CICIN</name>
<gene>
    <name evidence="1" type="ORF">L2E82_25504</name>
</gene>